<dbReference type="InterPro" id="IPR008928">
    <property type="entry name" value="6-hairpin_glycosidase_sf"/>
</dbReference>
<keyword evidence="6" id="KW-1185">Reference proteome</keyword>
<dbReference type="Pfam" id="PF07944">
    <property type="entry name" value="Beta-AFase-like_GH127_cat"/>
    <property type="match status" value="1"/>
</dbReference>
<feature type="chain" id="PRO_5046362372" evidence="1">
    <location>
        <begin position="20"/>
        <end position="680"/>
    </location>
</feature>
<dbReference type="SUPFAM" id="SSF48208">
    <property type="entry name" value="Six-hairpin glycosidases"/>
    <property type="match status" value="1"/>
</dbReference>
<dbReference type="Proteomes" id="UP001597557">
    <property type="component" value="Unassembled WGS sequence"/>
</dbReference>
<evidence type="ECO:0000259" key="2">
    <source>
        <dbReference type="Pfam" id="PF07944"/>
    </source>
</evidence>
<evidence type="ECO:0000259" key="4">
    <source>
        <dbReference type="Pfam" id="PF20737"/>
    </source>
</evidence>
<evidence type="ECO:0000313" key="5">
    <source>
        <dbReference type="EMBL" id="MFD2873196.1"/>
    </source>
</evidence>
<dbReference type="RefSeq" id="WP_377185684.1">
    <property type="nucleotide sequence ID" value="NZ_JBHUPD010000002.1"/>
</dbReference>
<dbReference type="InterPro" id="IPR049174">
    <property type="entry name" value="Beta-AFase-like"/>
</dbReference>
<gene>
    <name evidence="5" type="ORF">ACFS5N_11995</name>
</gene>
<evidence type="ECO:0000256" key="1">
    <source>
        <dbReference type="SAM" id="SignalP"/>
    </source>
</evidence>
<comment type="caution">
    <text evidence="5">The sequence shown here is derived from an EMBL/GenBank/DDBJ whole genome shotgun (WGS) entry which is preliminary data.</text>
</comment>
<dbReference type="InterPro" id="IPR049049">
    <property type="entry name" value="Beta-AFase-like_GH127_C"/>
</dbReference>
<name>A0ABW5YEF0_9SPHI</name>
<dbReference type="PANTHER" id="PTHR43465:SF2">
    <property type="entry name" value="DUF1680 DOMAIN PROTEIN (AFU_ORTHOLOGUE AFUA_1G08910)"/>
    <property type="match status" value="1"/>
</dbReference>
<evidence type="ECO:0000313" key="6">
    <source>
        <dbReference type="Proteomes" id="UP001597557"/>
    </source>
</evidence>
<feature type="domain" description="Non-reducing end beta-L-arabinofuranosidase-like GH127 middle" evidence="3">
    <location>
        <begin position="469"/>
        <end position="577"/>
    </location>
</feature>
<proteinExistence type="predicted"/>
<keyword evidence="1" id="KW-0732">Signal</keyword>
<protein>
    <submittedName>
        <fullName evidence="5">Glycoside hydrolase family 127 protein</fullName>
    </submittedName>
</protein>
<dbReference type="Pfam" id="PF20737">
    <property type="entry name" value="Glyco_hydro127C"/>
    <property type="match status" value="1"/>
</dbReference>
<organism evidence="5 6">
    <name type="scientific">Mucilaginibacter ximonensis</name>
    <dbReference type="NCBI Taxonomy" id="538021"/>
    <lineage>
        <taxon>Bacteria</taxon>
        <taxon>Pseudomonadati</taxon>
        <taxon>Bacteroidota</taxon>
        <taxon>Sphingobacteriia</taxon>
        <taxon>Sphingobacteriales</taxon>
        <taxon>Sphingobacteriaceae</taxon>
        <taxon>Mucilaginibacter</taxon>
    </lineage>
</organism>
<feature type="signal peptide" evidence="1">
    <location>
        <begin position="1"/>
        <end position="19"/>
    </location>
</feature>
<sequence>MISIKKPLVALALSQLIFAAQQGVAQQHTIKPLTLQSVKVNDSFWSPKIKVWNTVTVYDVLDKLEGKYEPDRPDIKAEKEKLGHTRNAFRNFDLVAQGKSNINQHDGPPWYDGLVYETIRGAADILAEYPDAKLEKKLDAYIDRIAAAQAVDKDGYLNTYTTLTRPSERWGMNGGQDRWQHDVYNAGMLVDAGIHYYNATGKTRLLAVGVKLSNYMFKVMGPAPKNNVVPGHGGPEEIELRLYQLFKKHPELKSKMDVPVHEQDYLTLAKFWIDDRGNHGNADGTYKRASDGAYNQDAIPVVQQQTIEGHAVRATLLASGVTATALETKDPAYIATVNRYWDNMVGKRMFITGGEGAIADDERFGPNYFLPEHAYLETCASIGSGFFSEQMNELEADGKYMDEFERVAYNNLLSGVSLSGDHYFYENPLIATDHNRWAWHDCPCCPPMILKMVSALPQYIYGYSNDGNVYVNLFISSEGKIKLSGSNITLKQTTAYPWKGNNRVEVITDKTTTFTMNVRIPGWAEKKENPFDLYSSGVKGNVTLKVNGKLIALNQTKGYATINRTWKKGDVVELSLPVQPRIVSVNDSVQTIKGKIAIAAGPIVYGFENIDNPGVQDYTLNPQVKMTMNYQPDLLNGVNIITGETVNKEGKPVKFTAIPFYSLGNRKPSTTYQVWMPEGK</sequence>
<feature type="domain" description="Non-reducing end beta-L-arabinofuranosidase-like GH127 C-terminal" evidence="4">
    <location>
        <begin position="580"/>
        <end position="677"/>
    </location>
</feature>
<dbReference type="Pfam" id="PF20736">
    <property type="entry name" value="Glyco_hydro127M"/>
    <property type="match status" value="1"/>
</dbReference>
<feature type="domain" description="Non-reducing end beta-L-arabinofuranosidase-like GH127 catalytic" evidence="2">
    <location>
        <begin position="37"/>
        <end position="457"/>
    </location>
</feature>
<dbReference type="PANTHER" id="PTHR43465">
    <property type="entry name" value="DUF1680 DOMAIN PROTEIN (AFU_ORTHOLOGUE AFUA_1G08910)"/>
    <property type="match status" value="1"/>
</dbReference>
<reference evidence="6" key="1">
    <citation type="journal article" date="2019" name="Int. J. Syst. Evol. Microbiol.">
        <title>The Global Catalogue of Microorganisms (GCM) 10K type strain sequencing project: providing services to taxonomists for standard genome sequencing and annotation.</title>
        <authorList>
            <consortium name="The Broad Institute Genomics Platform"/>
            <consortium name="The Broad Institute Genome Sequencing Center for Infectious Disease"/>
            <person name="Wu L."/>
            <person name="Ma J."/>
        </authorList>
    </citation>
    <scope>NUCLEOTIDE SEQUENCE [LARGE SCALE GENOMIC DNA]</scope>
    <source>
        <strain evidence="6">KCTC 22437</strain>
    </source>
</reference>
<dbReference type="InterPro" id="IPR049046">
    <property type="entry name" value="Beta-AFase-like_GH127_middle"/>
</dbReference>
<dbReference type="EMBL" id="JBHUPD010000002">
    <property type="protein sequence ID" value="MFD2873196.1"/>
    <property type="molecule type" value="Genomic_DNA"/>
</dbReference>
<keyword evidence="5" id="KW-0378">Hydrolase</keyword>
<evidence type="ECO:0000259" key="3">
    <source>
        <dbReference type="Pfam" id="PF20736"/>
    </source>
</evidence>
<accession>A0ABW5YEF0</accession>
<dbReference type="GO" id="GO:0016787">
    <property type="term" value="F:hydrolase activity"/>
    <property type="evidence" value="ECO:0007669"/>
    <property type="project" value="UniProtKB-KW"/>
</dbReference>
<dbReference type="InterPro" id="IPR012878">
    <property type="entry name" value="Beta-AFase-like_GH127_cat"/>
</dbReference>